<dbReference type="EC" id="3.2.2.-" evidence="13"/>
<feature type="domain" description="HhH-GPD" evidence="15">
    <location>
        <begin position="197"/>
        <end position="347"/>
    </location>
</feature>
<comment type="function">
    <text evidence="13">Bifunctional DNA N-glycosylase with associated apurinic/apyrimidinic (AP) lyase function that catalyzes the first step in base excision repair (BER), the primary repair pathway for the repair of oxidative DNA damage. The DNA N-glycosylase activity releases the damaged DNA base from DNA by cleaving the N-glycosidic bond, leaving an AP site. The AP lyase activity cleaves the phosphodiester bond 3' to the AP site by a beta-elimination. Primarily recognizes and repairs oxidative base damage of pyrimidines.</text>
</comment>
<keyword evidence="7" id="KW-0809">Transit peptide</keyword>
<dbReference type="FunFam" id="1.10.1670.10:FF:000003">
    <property type="entry name" value="Endonuclease III homolog"/>
    <property type="match status" value="1"/>
</dbReference>
<dbReference type="InterPro" id="IPR003265">
    <property type="entry name" value="HhH-GPD_domain"/>
</dbReference>
<keyword evidence="6 13" id="KW-0378">Hydrolase</keyword>
<dbReference type="InterPro" id="IPR030841">
    <property type="entry name" value="NTH1"/>
</dbReference>
<dbReference type="GO" id="GO:0051539">
    <property type="term" value="F:4 iron, 4 sulfur cluster binding"/>
    <property type="evidence" value="ECO:0007669"/>
    <property type="project" value="UniProtKB-KW"/>
</dbReference>
<dbReference type="AlphaFoldDB" id="A0A1A9UNU7"/>
<keyword evidence="3" id="KW-0004">4Fe-4S</keyword>
<comment type="cofactor">
    <cofactor evidence="1">
        <name>[4Fe-4S] cluster</name>
        <dbReference type="ChEBI" id="CHEBI:49883"/>
    </cofactor>
</comment>
<accession>A0A1A9UNU7</accession>
<protein>
    <recommendedName>
        <fullName evidence="13">Endonuclease III homolog</fullName>
        <ecNumber evidence="13">3.2.2.-</ecNumber>
        <ecNumber evidence="13">4.2.99.18</ecNumber>
    </recommendedName>
    <alternativeName>
        <fullName evidence="13">Bifunctional DNA N-glycosylase/DNA-(apurinic or apyrimidinic site) lyase</fullName>
        <shortName evidence="13">DNA glycosylase/AP lyase</shortName>
    </alternativeName>
</protein>
<evidence type="ECO:0000256" key="10">
    <source>
        <dbReference type="ARBA" id="ARBA00023204"/>
    </source>
</evidence>
<dbReference type="Proteomes" id="UP000078200">
    <property type="component" value="Unassembled WGS sequence"/>
</dbReference>
<dbReference type="InterPro" id="IPR011257">
    <property type="entry name" value="DNA_glycosylase"/>
</dbReference>
<evidence type="ECO:0000256" key="12">
    <source>
        <dbReference type="ARBA" id="ARBA00023295"/>
    </source>
</evidence>
<dbReference type="InterPro" id="IPR023170">
    <property type="entry name" value="HhH_base_excis_C"/>
</dbReference>
<dbReference type="SUPFAM" id="SSF48150">
    <property type="entry name" value="DNA-glycosylase"/>
    <property type="match status" value="1"/>
</dbReference>
<comment type="similarity">
    <text evidence="2 13">Belongs to the Nth/MutY family.</text>
</comment>
<dbReference type="GO" id="GO:0046872">
    <property type="term" value="F:metal ion binding"/>
    <property type="evidence" value="ECO:0007669"/>
    <property type="project" value="UniProtKB-KW"/>
</dbReference>
<sequence length="406" mass="46009">MLQHLFKVNLRTMSSVNKSKQPVATNKSKTRKNQLPISQVTEAETKIDDNINSITEKLEANGKAGRKANNNEILDMEEISSSTYAKTRLRTKKKSDELEKGGKVHLKQLDEEPEKIGDSKKLKGINDLTEASSSKKMKKDTDEVKWEPKNWREVLENIRLMRSKDNAPVDTMGCHKCADENADEKTQRFHKLVALMLSSQTKDETTYHAMLRLKEQTLIPETIVNMKLNTLENMLHPVSFYKNKAKYLQQTSKILIDKYSSDIPNNIQELVALPGVGPKMAHICMSTAWQQVTGIGVDVHVHRICNRLNWVPKATKEPEQTRVALEAWLPQELWGEVNHLLVGFGQTVCTPAKPKCENCLNSNICPSAPMSAKKINKNENNEINPQLAELLNKAEFKKSKTILKNC</sequence>
<dbReference type="SMART" id="SM00478">
    <property type="entry name" value="ENDO3c"/>
    <property type="match status" value="1"/>
</dbReference>
<comment type="catalytic activity">
    <reaction evidence="13">
        <text>2'-deoxyribonucleotide-(2'-deoxyribose 5'-phosphate)-2'-deoxyribonucleotide-DNA = a 3'-end 2'-deoxyribonucleotide-(2,3-dehydro-2,3-deoxyribose 5'-phosphate)-DNA + a 5'-end 5'-phospho-2'-deoxyribonucleoside-DNA + H(+)</text>
        <dbReference type="Rhea" id="RHEA:66592"/>
        <dbReference type="Rhea" id="RHEA-COMP:13180"/>
        <dbReference type="Rhea" id="RHEA-COMP:16897"/>
        <dbReference type="Rhea" id="RHEA-COMP:17067"/>
        <dbReference type="ChEBI" id="CHEBI:15378"/>
        <dbReference type="ChEBI" id="CHEBI:136412"/>
        <dbReference type="ChEBI" id="CHEBI:157695"/>
        <dbReference type="ChEBI" id="CHEBI:167181"/>
        <dbReference type="EC" id="4.2.99.18"/>
    </reaction>
</comment>
<dbReference type="Pfam" id="PF00730">
    <property type="entry name" value="HhH-GPD"/>
    <property type="match status" value="1"/>
</dbReference>
<dbReference type="Gene3D" id="1.10.1670.10">
    <property type="entry name" value="Helix-hairpin-Helix base-excision DNA repair enzymes (C-terminal)"/>
    <property type="match status" value="1"/>
</dbReference>
<evidence type="ECO:0000259" key="15">
    <source>
        <dbReference type="SMART" id="SM00478"/>
    </source>
</evidence>
<dbReference type="GO" id="GO:0006285">
    <property type="term" value="P:base-excision repair, AP site formation"/>
    <property type="evidence" value="ECO:0007669"/>
    <property type="project" value="UniProtKB-UniRule"/>
</dbReference>
<evidence type="ECO:0000256" key="6">
    <source>
        <dbReference type="ARBA" id="ARBA00022801"/>
    </source>
</evidence>
<keyword evidence="4" id="KW-0479">Metal-binding</keyword>
<dbReference type="GO" id="GO:0140078">
    <property type="term" value="F:class I DNA-(apurinic or apyrimidinic site) endonuclease activity"/>
    <property type="evidence" value="ECO:0007669"/>
    <property type="project" value="UniProtKB-EC"/>
</dbReference>
<evidence type="ECO:0000256" key="7">
    <source>
        <dbReference type="ARBA" id="ARBA00022946"/>
    </source>
</evidence>
<dbReference type="InterPro" id="IPR004035">
    <property type="entry name" value="Endouclease-III_FeS-bd_BS"/>
</dbReference>
<dbReference type="VEuPathDB" id="VectorBase:GAUT010652"/>
<dbReference type="EC" id="4.2.99.18" evidence="13"/>
<gene>
    <name evidence="13" type="primary">NTH1</name>
</gene>
<keyword evidence="8" id="KW-0408">Iron</keyword>
<dbReference type="PANTHER" id="PTHR43286">
    <property type="entry name" value="ENDONUCLEASE III-LIKE PROTEIN 1"/>
    <property type="match status" value="1"/>
</dbReference>
<proteinExistence type="inferred from homology"/>
<comment type="subcellular location">
    <subcellularLocation>
        <location evidence="13">Nucleus</location>
    </subcellularLocation>
    <subcellularLocation>
        <location evidence="13">Mitochondrion</location>
    </subcellularLocation>
</comment>
<keyword evidence="13" id="KW-0539">Nucleus</keyword>
<dbReference type="STRING" id="7395.A0A1A9UNU7"/>
<dbReference type="GO" id="GO:0005739">
    <property type="term" value="C:mitochondrion"/>
    <property type="evidence" value="ECO:0007669"/>
    <property type="project" value="UniProtKB-SubCell"/>
</dbReference>
<dbReference type="InterPro" id="IPR000445">
    <property type="entry name" value="HhH_motif"/>
</dbReference>
<dbReference type="InterPro" id="IPR003651">
    <property type="entry name" value="Endonuclease3_FeS-loop_motif"/>
</dbReference>
<keyword evidence="11 13" id="KW-0456">Lyase</keyword>
<dbReference type="CDD" id="cd00056">
    <property type="entry name" value="ENDO3c"/>
    <property type="match status" value="1"/>
</dbReference>
<keyword evidence="17" id="KW-1185">Reference proteome</keyword>
<keyword evidence="5 13" id="KW-0227">DNA damage</keyword>
<feature type="region of interest" description="Disordered" evidence="14">
    <location>
        <begin position="90"/>
        <end position="123"/>
    </location>
</feature>
<keyword evidence="13" id="KW-0496">Mitochondrion</keyword>
<dbReference type="HAMAP" id="MF_03183">
    <property type="entry name" value="Endonuclease_III_Nth"/>
    <property type="match status" value="1"/>
</dbReference>
<evidence type="ECO:0000256" key="3">
    <source>
        <dbReference type="ARBA" id="ARBA00022485"/>
    </source>
</evidence>
<dbReference type="EnsemblMetazoa" id="GAUT010652-RA">
    <property type="protein sequence ID" value="GAUT010652-PA"/>
    <property type="gene ID" value="GAUT010652"/>
</dbReference>
<keyword evidence="9" id="KW-0411">Iron-sulfur</keyword>
<keyword evidence="12 13" id="KW-0326">Glycosidase</keyword>
<feature type="compositionally biased region" description="Basic and acidic residues" evidence="14">
    <location>
        <begin position="94"/>
        <end position="121"/>
    </location>
</feature>
<evidence type="ECO:0000256" key="11">
    <source>
        <dbReference type="ARBA" id="ARBA00023239"/>
    </source>
</evidence>
<dbReference type="GO" id="GO:0006289">
    <property type="term" value="P:nucleotide-excision repair"/>
    <property type="evidence" value="ECO:0007669"/>
    <property type="project" value="TreeGrafter"/>
</dbReference>
<evidence type="ECO:0000256" key="13">
    <source>
        <dbReference type="HAMAP-Rule" id="MF_03183"/>
    </source>
</evidence>
<comment type="caution">
    <text evidence="13">Lacks conserved residue(s) required for the propagation of feature annotation.</text>
</comment>
<dbReference type="Pfam" id="PF00633">
    <property type="entry name" value="HHH"/>
    <property type="match status" value="1"/>
</dbReference>
<dbReference type="PANTHER" id="PTHR43286:SF1">
    <property type="entry name" value="ENDONUCLEASE III-LIKE PROTEIN 1"/>
    <property type="match status" value="1"/>
</dbReference>
<evidence type="ECO:0000256" key="14">
    <source>
        <dbReference type="SAM" id="MobiDB-lite"/>
    </source>
</evidence>
<name>A0A1A9UNU7_GLOAU</name>
<evidence type="ECO:0000313" key="16">
    <source>
        <dbReference type="EnsemblMetazoa" id="GAUT010652-PA"/>
    </source>
</evidence>
<evidence type="ECO:0000256" key="8">
    <source>
        <dbReference type="ARBA" id="ARBA00023004"/>
    </source>
</evidence>
<evidence type="ECO:0000313" key="17">
    <source>
        <dbReference type="Proteomes" id="UP000078200"/>
    </source>
</evidence>
<evidence type="ECO:0000256" key="2">
    <source>
        <dbReference type="ARBA" id="ARBA00008343"/>
    </source>
</evidence>
<evidence type="ECO:0000256" key="5">
    <source>
        <dbReference type="ARBA" id="ARBA00022763"/>
    </source>
</evidence>
<keyword evidence="10 13" id="KW-0234">DNA repair</keyword>
<dbReference type="SMART" id="SM00525">
    <property type="entry name" value="FES"/>
    <property type="match status" value="1"/>
</dbReference>
<organism evidence="16 17">
    <name type="scientific">Glossina austeni</name>
    <name type="common">Savannah tsetse fly</name>
    <dbReference type="NCBI Taxonomy" id="7395"/>
    <lineage>
        <taxon>Eukaryota</taxon>
        <taxon>Metazoa</taxon>
        <taxon>Ecdysozoa</taxon>
        <taxon>Arthropoda</taxon>
        <taxon>Hexapoda</taxon>
        <taxon>Insecta</taxon>
        <taxon>Pterygota</taxon>
        <taxon>Neoptera</taxon>
        <taxon>Endopterygota</taxon>
        <taxon>Diptera</taxon>
        <taxon>Brachycera</taxon>
        <taxon>Muscomorpha</taxon>
        <taxon>Hippoboscoidea</taxon>
        <taxon>Glossinidae</taxon>
        <taxon>Glossina</taxon>
    </lineage>
</organism>
<dbReference type="GO" id="GO:0003677">
    <property type="term" value="F:DNA binding"/>
    <property type="evidence" value="ECO:0007669"/>
    <property type="project" value="UniProtKB-UniRule"/>
</dbReference>
<evidence type="ECO:0000256" key="9">
    <source>
        <dbReference type="ARBA" id="ARBA00023014"/>
    </source>
</evidence>
<dbReference type="GO" id="GO:0005634">
    <property type="term" value="C:nucleus"/>
    <property type="evidence" value="ECO:0007669"/>
    <property type="project" value="UniProtKB-SubCell"/>
</dbReference>
<evidence type="ECO:0000256" key="1">
    <source>
        <dbReference type="ARBA" id="ARBA00001966"/>
    </source>
</evidence>
<dbReference type="GO" id="GO:0000703">
    <property type="term" value="F:oxidized pyrimidine nucleobase lesion DNA N-glycosylase activity"/>
    <property type="evidence" value="ECO:0007669"/>
    <property type="project" value="UniProtKB-UniRule"/>
</dbReference>
<evidence type="ECO:0000256" key="4">
    <source>
        <dbReference type="ARBA" id="ARBA00022723"/>
    </source>
</evidence>
<reference evidence="16" key="1">
    <citation type="submission" date="2020-05" db="UniProtKB">
        <authorList>
            <consortium name="EnsemblMetazoa"/>
        </authorList>
    </citation>
    <scope>IDENTIFICATION</scope>
    <source>
        <strain evidence="16">TTRI</strain>
    </source>
</reference>
<dbReference type="PROSITE" id="PS00764">
    <property type="entry name" value="ENDONUCLEASE_III_1"/>
    <property type="match status" value="1"/>
</dbReference>
<dbReference type="FunFam" id="1.10.340.30:FF:000005">
    <property type="entry name" value="Endonuclease III-like protein 1"/>
    <property type="match status" value="1"/>
</dbReference>
<dbReference type="Gene3D" id="1.10.340.30">
    <property type="entry name" value="Hypothetical protein, domain 2"/>
    <property type="match status" value="1"/>
</dbReference>